<feature type="transmembrane region" description="Helical" evidence="1">
    <location>
        <begin position="144"/>
        <end position="161"/>
    </location>
</feature>
<evidence type="ECO:0000313" key="5">
    <source>
        <dbReference type="Proteomes" id="UP001433071"/>
    </source>
</evidence>
<evidence type="ECO:0000259" key="3">
    <source>
        <dbReference type="Pfam" id="PF07331"/>
    </source>
</evidence>
<feature type="transmembrane region" description="Helical" evidence="1">
    <location>
        <begin position="496"/>
        <end position="519"/>
    </location>
</feature>
<feature type="transmembrane region" description="Helical" evidence="1">
    <location>
        <begin position="58"/>
        <end position="91"/>
    </location>
</feature>
<feature type="domain" description="DUF1468" evidence="3">
    <location>
        <begin position="506"/>
        <end position="639"/>
    </location>
</feature>
<gene>
    <name evidence="4" type="ORF">NKI36_12085</name>
</gene>
<dbReference type="InterPro" id="IPR002823">
    <property type="entry name" value="DUF112_TM"/>
</dbReference>
<feature type="transmembrane region" description="Helical" evidence="1">
    <location>
        <begin position="111"/>
        <end position="132"/>
    </location>
</feature>
<evidence type="ECO:0000256" key="1">
    <source>
        <dbReference type="SAM" id="Phobius"/>
    </source>
</evidence>
<name>A0ABV1YYL0_9HYPH</name>
<keyword evidence="5" id="KW-1185">Reference proteome</keyword>
<keyword evidence="1" id="KW-0472">Membrane</keyword>
<feature type="transmembrane region" description="Helical" evidence="1">
    <location>
        <begin position="436"/>
        <end position="458"/>
    </location>
</feature>
<dbReference type="Pfam" id="PF07331">
    <property type="entry name" value="TctB"/>
    <property type="match status" value="1"/>
</dbReference>
<feature type="transmembrane region" description="Helical" evidence="1">
    <location>
        <begin position="525"/>
        <end position="545"/>
    </location>
</feature>
<evidence type="ECO:0000313" key="4">
    <source>
        <dbReference type="EMBL" id="MER9404790.1"/>
    </source>
</evidence>
<dbReference type="PANTHER" id="PTHR35342:SF5">
    <property type="entry name" value="TRICARBOXYLIC TRANSPORT PROTEIN"/>
    <property type="match status" value="1"/>
</dbReference>
<feature type="transmembrane region" description="Helical" evidence="1">
    <location>
        <begin position="408"/>
        <end position="424"/>
    </location>
</feature>
<feature type="transmembrane region" description="Helical" evidence="1">
    <location>
        <begin position="20"/>
        <end position="46"/>
    </location>
</feature>
<keyword evidence="1" id="KW-1133">Transmembrane helix</keyword>
<dbReference type="InterPro" id="IPR009936">
    <property type="entry name" value="DUF1468"/>
</dbReference>
<sequence>MDLILTAIAEMAQPFRMLMLVTGVFAGLVVGVVPGIGGLFAMALLIPMTYNMDPFAAFALLLGMGSVTTTSDTIPAILFGVPGSVGAAATVLDGHAMAKKGEAARAFGASYSASMIGGVFGALVLAAAIPVMRPLVLYLKTPDFFAICAFGLSIVAILAGSQPLKGLAAAMLGMLASFIGIDSIAGIERWSFGQIYLWDGLPISLVFLGLFGLPELASLLMRGSIQGNAERPTYAGMWQGIRDTLREWPLVLRCSAIGSLLGAVPGIGIAVLDWIAYGHASRRPGRGPKFGQGNVRGVIAPESANNAKEGGSLIPTIAFGVPGSASMSILLGAFVIHGLVPGPDMLGKNAAITVSMVLSIAVANIVGAVTCLLLTRQLARIAQVSAAILVPLVVTFIVVGAYQTNMSAFDFLLVMLVGAVGMAMKEFNWPRSAFSLGFVLGPSLENYFFLAYQISGWAWLKQPLVLILLGLAIAGVVRQTVSWIKARGNADALPPALPDIAASSALTLLGGAALVTALLDFPFEAAIFPAITAGLLALFSLLTTIQTMLRCRKPVPASGADVTPVGEWQPSDGPALRGNLTVLGLCLALAFLVLLAGHLAATFIFVAGGIWLLGSRSPKMALAVAAGVTLCIYAVFDLLASQPWPAPWLAGLFKAF</sequence>
<feature type="transmembrane region" description="Helical" evidence="1">
    <location>
        <begin position="464"/>
        <end position="484"/>
    </location>
</feature>
<feature type="transmembrane region" description="Helical" evidence="1">
    <location>
        <begin position="317"/>
        <end position="340"/>
    </location>
</feature>
<dbReference type="Pfam" id="PF01970">
    <property type="entry name" value="TctA"/>
    <property type="match status" value="1"/>
</dbReference>
<accession>A0ABV1YYL0</accession>
<comment type="caution">
    <text evidence="4">The sequence shown here is derived from an EMBL/GenBank/DDBJ whole genome shotgun (WGS) entry which is preliminary data.</text>
</comment>
<reference evidence="4 5" key="1">
    <citation type="journal article" date="2024" name="Proc. Natl. Acad. Sci. U.S.A.">
        <title>The evolutionary genomics of adaptation to stress in wild rhizobium bacteria.</title>
        <authorList>
            <person name="Kehlet-Delgado H."/>
            <person name="Montoya A.P."/>
            <person name="Jensen K.T."/>
            <person name="Wendlandt C.E."/>
            <person name="Dexheimer C."/>
            <person name="Roberts M."/>
            <person name="Torres Martinez L."/>
            <person name="Friesen M.L."/>
            <person name="Griffitts J.S."/>
            <person name="Porter S.S."/>
        </authorList>
    </citation>
    <scope>NUCLEOTIDE SEQUENCE [LARGE SCALE GENOMIC DNA]</scope>
    <source>
        <strain evidence="4 5">M0641</strain>
    </source>
</reference>
<feature type="domain" description="DUF112" evidence="2">
    <location>
        <begin position="17"/>
        <end position="434"/>
    </location>
</feature>
<organism evidence="4 5">
    <name type="scientific">Mesorhizobium caraganae</name>
    <dbReference type="NCBI Taxonomy" id="483206"/>
    <lineage>
        <taxon>Bacteria</taxon>
        <taxon>Pseudomonadati</taxon>
        <taxon>Pseudomonadota</taxon>
        <taxon>Alphaproteobacteria</taxon>
        <taxon>Hyphomicrobiales</taxon>
        <taxon>Phyllobacteriaceae</taxon>
        <taxon>Mesorhizobium</taxon>
    </lineage>
</organism>
<keyword evidence="1" id="KW-0812">Transmembrane</keyword>
<feature type="transmembrane region" description="Helical" evidence="1">
    <location>
        <begin position="582"/>
        <end position="614"/>
    </location>
</feature>
<feature type="transmembrane region" description="Helical" evidence="1">
    <location>
        <begin position="352"/>
        <end position="374"/>
    </location>
</feature>
<feature type="transmembrane region" description="Helical" evidence="1">
    <location>
        <begin position="167"/>
        <end position="188"/>
    </location>
</feature>
<protein>
    <submittedName>
        <fullName evidence="4">Tripartite tricarboxylate transporter permease</fullName>
    </submittedName>
</protein>
<dbReference type="EMBL" id="JAMYQB010000008">
    <property type="protein sequence ID" value="MER9404790.1"/>
    <property type="molecule type" value="Genomic_DNA"/>
</dbReference>
<proteinExistence type="predicted"/>
<evidence type="ECO:0000259" key="2">
    <source>
        <dbReference type="Pfam" id="PF01970"/>
    </source>
</evidence>
<feature type="transmembrane region" description="Helical" evidence="1">
    <location>
        <begin position="620"/>
        <end position="640"/>
    </location>
</feature>
<dbReference type="Proteomes" id="UP001433071">
    <property type="component" value="Unassembled WGS sequence"/>
</dbReference>
<dbReference type="PANTHER" id="PTHR35342">
    <property type="entry name" value="TRICARBOXYLIC TRANSPORT PROTEIN"/>
    <property type="match status" value="1"/>
</dbReference>
<feature type="transmembrane region" description="Helical" evidence="1">
    <location>
        <begin position="381"/>
        <end position="402"/>
    </location>
</feature>
<feature type="transmembrane region" description="Helical" evidence="1">
    <location>
        <begin position="250"/>
        <end position="276"/>
    </location>
</feature>
<dbReference type="RefSeq" id="WP_352557794.1">
    <property type="nucleotide sequence ID" value="NZ_JAMYQB010000008.1"/>
</dbReference>